<evidence type="ECO:0000259" key="1">
    <source>
        <dbReference type="Pfam" id="PF13358"/>
    </source>
</evidence>
<dbReference type="EMBL" id="FOLO01000011">
    <property type="protein sequence ID" value="SFC52161.1"/>
    <property type="molecule type" value="Genomic_DNA"/>
</dbReference>
<dbReference type="GO" id="GO:0003676">
    <property type="term" value="F:nucleic acid binding"/>
    <property type="evidence" value="ECO:0007669"/>
    <property type="project" value="InterPro"/>
</dbReference>
<reference evidence="2 3" key="1">
    <citation type="submission" date="2016-10" db="EMBL/GenBank/DDBJ databases">
        <authorList>
            <person name="de Groot N.N."/>
        </authorList>
    </citation>
    <scope>NUCLEOTIDE SEQUENCE [LARGE SCALE GENOMIC DNA]</scope>
    <source>
        <strain evidence="2 3">DSM 6059</strain>
    </source>
</reference>
<proteinExistence type="predicted"/>
<protein>
    <submittedName>
        <fullName evidence="2">DDE superfamily endonuclease</fullName>
    </submittedName>
</protein>
<dbReference type="AlphaFoldDB" id="A0A1I1JV93"/>
<organism evidence="2 3">
    <name type="scientific">Pseudoalteromonas denitrificans DSM 6059</name>
    <dbReference type="NCBI Taxonomy" id="1123010"/>
    <lineage>
        <taxon>Bacteria</taxon>
        <taxon>Pseudomonadati</taxon>
        <taxon>Pseudomonadota</taxon>
        <taxon>Gammaproteobacteria</taxon>
        <taxon>Alteromonadales</taxon>
        <taxon>Pseudoalteromonadaceae</taxon>
        <taxon>Pseudoalteromonas</taxon>
    </lineage>
</organism>
<keyword evidence="3" id="KW-1185">Reference proteome</keyword>
<dbReference type="Pfam" id="PF13358">
    <property type="entry name" value="DDE_3"/>
    <property type="match status" value="1"/>
</dbReference>
<dbReference type="Gene3D" id="3.30.420.10">
    <property type="entry name" value="Ribonuclease H-like superfamily/Ribonuclease H"/>
    <property type="match status" value="1"/>
</dbReference>
<evidence type="ECO:0000313" key="2">
    <source>
        <dbReference type="EMBL" id="SFC52161.1"/>
    </source>
</evidence>
<accession>A0A1I1JV93</accession>
<keyword evidence="2" id="KW-0540">Nuclease</keyword>
<keyword evidence="2" id="KW-0378">Hydrolase</keyword>
<evidence type="ECO:0000313" key="3">
    <source>
        <dbReference type="Proteomes" id="UP000198862"/>
    </source>
</evidence>
<dbReference type="STRING" id="1123010.SAMN02745724_01846"/>
<dbReference type="InterPro" id="IPR036397">
    <property type="entry name" value="RNaseH_sf"/>
</dbReference>
<gene>
    <name evidence="2" type="ORF">SAMN02745724_01846</name>
</gene>
<name>A0A1I1JV93_9GAMM</name>
<keyword evidence="2" id="KW-0255">Endonuclease</keyword>
<feature type="domain" description="Tc1-like transposase DDE" evidence="1">
    <location>
        <begin position="10"/>
        <end position="46"/>
    </location>
</feature>
<sequence>MIIVDGAAWYQEYLENEFKNISIIKLPPYSPELNPIEQLWQWLRQNEVANL</sequence>
<dbReference type="GO" id="GO:0004519">
    <property type="term" value="F:endonuclease activity"/>
    <property type="evidence" value="ECO:0007669"/>
    <property type="project" value="UniProtKB-KW"/>
</dbReference>
<dbReference type="InterPro" id="IPR038717">
    <property type="entry name" value="Tc1-like_DDE_dom"/>
</dbReference>
<dbReference type="Proteomes" id="UP000198862">
    <property type="component" value="Unassembled WGS sequence"/>
</dbReference>